<organism evidence="9 10">
    <name type="scientific">Scytalidium lignicola</name>
    <name type="common">Hyphomycete</name>
    <dbReference type="NCBI Taxonomy" id="5539"/>
    <lineage>
        <taxon>Eukaryota</taxon>
        <taxon>Fungi</taxon>
        <taxon>Dikarya</taxon>
        <taxon>Ascomycota</taxon>
        <taxon>Pezizomycotina</taxon>
        <taxon>Leotiomycetes</taxon>
        <taxon>Leotiomycetes incertae sedis</taxon>
        <taxon>Scytalidium</taxon>
    </lineage>
</organism>
<dbReference type="PANTHER" id="PTHR13296:SF0">
    <property type="entry name" value="PRE-MRNA-SPLICING FACTOR SPF27"/>
    <property type="match status" value="1"/>
</dbReference>
<sequence length="221" mass="24809">MPLITEAHESLPYVDDEPTAAERASAQALIKASQSPEASSNGGTHPLLPPLPELHFSPLIEAELQRIEAKQPLKAIDLTRYEAQEPPPTSPHSDEDHPETLARWRQALSAAYTSHTYLAGRQTNLALLEQFGKNAWLIGNSQLEDILKGLEKELAGRKEEIDRVVVERKNRQEEVCGEIKMLQENWRKGIGRVLETEVAAENVRREILDRRRSGATVTTRQ</sequence>
<feature type="compositionally biased region" description="Polar residues" evidence="8">
    <location>
        <begin position="32"/>
        <end position="43"/>
    </location>
</feature>
<dbReference type="OMA" id="SAWQESI"/>
<protein>
    <recommendedName>
        <fullName evidence="11">Pre-mRNA-splicing factor SPF27</fullName>
    </recommendedName>
</protein>
<feature type="coiled-coil region" evidence="7">
    <location>
        <begin position="140"/>
        <end position="167"/>
    </location>
</feature>
<keyword evidence="6" id="KW-0539">Nucleus</keyword>
<keyword evidence="4" id="KW-0747">Spliceosome</keyword>
<evidence type="ECO:0000256" key="5">
    <source>
        <dbReference type="ARBA" id="ARBA00023187"/>
    </source>
</evidence>
<feature type="non-terminal residue" evidence="9">
    <location>
        <position position="1"/>
    </location>
</feature>
<dbReference type="AlphaFoldDB" id="A0A3E2H5M2"/>
<accession>A0A3E2H5M2</accession>
<dbReference type="EMBL" id="NCSJ02000154">
    <property type="protein sequence ID" value="RFU28690.1"/>
    <property type="molecule type" value="Genomic_DNA"/>
</dbReference>
<keyword evidence="10" id="KW-1185">Reference proteome</keyword>
<comment type="subcellular location">
    <subcellularLocation>
        <location evidence="1">Nucleus</location>
    </subcellularLocation>
</comment>
<comment type="similarity">
    <text evidence="2">Belongs to the SPF27 family.</text>
</comment>
<dbReference type="Pfam" id="PF05700">
    <property type="entry name" value="BCAS2"/>
    <property type="match status" value="1"/>
</dbReference>
<evidence type="ECO:0000256" key="7">
    <source>
        <dbReference type="SAM" id="Coils"/>
    </source>
</evidence>
<keyword evidence="5" id="KW-0508">mRNA splicing</keyword>
<feature type="region of interest" description="Disordered" evidence="8">
    <location>
        <begin position="1"/>
        <end position="50"/>
    </location>
</feature>
<dbReference type="GO" id="GO:0071013">
    <property type="term" value="C:catalytic step 2 spliceosome"/>
    <property type="evidence" value="ECO:0007669"/>
    <property type="project" value="TreeGrafter"/>
</dbReference>
<evidence type="ECO:0008006" key="11">
    <source>
        <dbReference type="Google" id="ProtNLM"/>
    </source>
</evidence>
<dbReference type="InterPro" id="IPR008409">
    <property type="entry name" value="SPF27"/>
</dbReference>
<dbReference type="Proteomes" id="UP000258309">
    <property type="component" value="Unassembled WGS sequence"/>
</dbReference>
<evidence type="ECO:0000313" key="10">
    <source>
        <dbReference type="Proteomes" id="UP000258309"/>
    </source>
</evidence>
<evidence type="ECO:0000256" key="3">
    <source>
        <dbReference type="ARBA" id="ARBA00022664"/>
    </source>
</evidence>
<gene>
    <name evidence="9" type="ORF">B7463_g7647</name>
</gene>
<evidence type="ECO:0000256" key="8">
    <source>
        <dbReference type="SAM" id="MobiDB-lite"/>
    </source>
</evidence>
<dbReference type="GO" id="GO:0008380">
    <property type="term" value="P:RNA splicing"/>
    <property type="evidence" value="ECO:0007669"/>
    <property type="project" value="UniProtKB-KW"/>
</dbReference>
<comment type="caution">
    <text evidence="9">The sequence shown here is derived from an EMBL/GenBank/DDBJ whole genome shotgun (WGS) entry which is preliminary data.</text>
</comment>
<feature type="non-terminal residue" evidence="9">
    <location>
        <position position="221"/>
    </location>
</feature>
<evidence type="ECO:0000256" key="2">
    <source>
        <dbReference type="ARBA" id="ARBA00010788"/>
    </source>
</evidence>
<evidence type="ECO:0000313" key="9">
    <source>
        <dbReference type="EMBL" id="RFU28690.1"/>
    </source>
</evidence>
<dbReference type="OrthoDB" id="205794at2759"/>
<dbReference type="PANTHER" id="PTHR13296">
    <property type="entry name" value="BCAS2 PROTEIN"/>
    <property type="match status" value="1"/>
</dbReference>
<keyword evidence="3" id="KW-0507">mRNA processing</keyword>
<proteinExistence type="inferred from homology"/>
<reference evidence="9 10" key="1">
    <citation type="submission" date="2018-05" db="EMBL/GenBank/DDBJ databases">
        <title>Draft genome sequence of Scytalidium lignicola DSM 105466, a ubiquitous saprotrophic fungus.</title>
        <authorList>
            <person name="Buettner E."/>
            <person name="Gebauer A.M."/>
            <person name="Hofrichter M."/>
            <person name="Liers C."/>
            <person name="Kellner H."/>
        </authorList>
    </citation>
    <scope>NUCLEOTIDE SEQUENCE [LARGE SCALE GENOMIC DNA]</scope>
    <source>
        <strain evidence="9 10">DSM 105466</strain>
    </source>
</reference>
<keyword evidence="7" id="KW-0175">Coiled coil</keyword>
<name>A0A3E2H5M2_SCYLI</name>
<dbReference type="GO" id="GO:0006397">
    <property type="term" value="P:mRNA processing"/>
    <property type="evidence" value="ECO:0007669"/>
    <property type="project" value="UniProtKB-KW"/>
</dbReference>
<dbReference type="GO" id="GO:0000974">
    <property type="term" value="C:Prp19 complex"/>
    <property type="evidence" value="ECO:0007669"/>
    <property type="project" value="TreeGrafter"/>
</dbReference>
<evidence type="ECO:0000256" key="4">
    <source>
        <dbReference type="ARBA" id="ARBA00022728"/>
    </source>
</evidence>
<evidence type="ECO:0000256" key="1">
    <source>
        <dbReference type="ARBA" id="ARBA00004123"/>
    </source>
</evidence>
<dbReference type="GO" id="GO:0071011">
    <property type="term" value="C:precatalytic spliceosome"/>
    <property type="evidence" value="ECO:0007669"/>
    <property type="project" value="TreeGrafter"/>
</dbReference>
<dbReference type="STRING" id="5539.A0A3E2H5M2"/>
<evidence type="ECO:0000256" key="6">
    <source>
        <dbReference type="ARBA" id="ARBA00023242"/>
    </source>
</evidence>